<keyword evidence="1" id="KW-1133">Transmembrane helix</keyword>
<evidence type="ECO:0000313" key="2">
    <source>
        <dbReference type="EMBL" id="QER90464.1"/>
    </source>
</evidence>
<protein>
    <submittedName>
        <fullName evidence="2">Uncharacterized protein</fullName>
    </submittedName>
</protein>
<sequence>MGSPSVWVDGVVALVLGAATAALVFWLGWRVLFAGDDFGSPRPRTARAARRAAWNSGCVMAVAGSGLLGLRLWIAAAVHLLLAGSATVLFTGIAVEHR</sequence>
<proteinExistence type="predicted"/>
<name>A0ABX6A0K0_STRTE</name>
<gene>
    <name evidence="2" type="ORF">F3L20_32935</name>
</gene>
<geneLocation type="plasmid" evidence="2 3">
    <name>unnamed1</name>
</geneLocation>
<reference evidence="2 3" key="1">
    <citation type="submission" date="2019-09" db="EMBL/GenBank/DDBJ databases">
        <title>Draft genome sequence of the Ebosin-producing strain Streptomyces sp. 139.</title>
        <authorList>
            <person name="Ai L."/>
            <person name="Geng M."/>
            <person name="Ma M."/>
            <person name="Bai L."/>
        </authorList>
    </citation>
    <scope>NUCLEOTIDE SEQUENCE [LARGE SCALE GENOMIC DNA]</scope>
    <source>
        <strain evidence="2 3">139</strain>
        <plasmid evidence="2 3">unnamed1</plasmid>
    </source>
</reference>
<evidence type="ECO:0000256" key="1">
    <source>
        <dbReference type="SAM" id="Phobius"/>
    </source>
</evidence>
<dbReference type="RefSeq" id="WP_150157739.1">
    <property type="nucleotide sequence ID" value="NZ_CP043960.1"/>
</dbReference>
<dbReference type="EMBL" id="CP043960">
    <property type="protein sequence ID" value="QER90464.1"/>
    <property type="molecule type" value="Genomic_DNA"/>
</dbReference>
<keyword evidence="2" id="KW-0614">Plasmid</keyword>
<evidence type="ECO:0000313" key="3">
    <source>
        <dbReference type="Proteomes" id="UP000324308"/>
    </source>
</evidence>
<feature type="transmembrane region" description="Helical" evidence="1">
    <location>
        <begin position="12"/>
        <end position="32"/>
    </location>
</feature>
<dbReference type="Proteomes" id="UP000324308">
    <property type="component" value="Plasmid unnamed1"/>
</dbReference>
<organism evidence="2 3">
    <name type="scientific">Streptomyces tendae</name>
    <dbReference type="NCBI Taxonomy" id="1932"/>
    <lineage>
        <taxon>Bacteria</taxon>
        <taxon>Bacillati</taxon>
        <taxon>Actinomycetota</taxon>
        <taxon>Actinomycetes</taxon>
        <taxon>Kitasatosporales</taxon>
        <taxon>Streptomycetaceae</taxon>
        <taxon>Streptomyces</taxon>
    </lineage>
</organism>
<keyword evidence="3" id="KW-1185">Reference proteome</keyword>
<keyword evidence="1" id="KW-0472">Membrane</keyword>
<accession>A0ABX6A0K0</accession>
<feature type="transmembrane region" description="Helical" evidence="1">
    <location>
        <begin position="52"/>
        <end position="70"/>
    </location>
</feature>
<feature type="transmembrane region" description="Helical" evidence="1">
    <location>
        <begin position="76"/>
        <end position="95"/>
    </location>
</feature>
<keyword evidence="1" id="KW-0812">Transmembrane</keyword>